<organism evidence="2">
    <name type="scientific">Anopheles funestus</name>
    <name type="common">African malaria mosquito</name>
    <dbReference type="NCBI Taxonomy" id="62324"/>
    <lineage>
        <taxon>Eukaryota</taxon>
        <taxon>Metazoa</taxon>
        <taxon>Ecdysozoa</taxon>
        <taxon>Arthropoda</taxon>
        <taxon>Hexapoda</taxon>
        <taxon>Insecta</taxon>
        <taxon>Pterygota</taxon>
        <taxon>Neoptera</taxon>
        <taxon>Endopterygota</taxon>
        <taxon>Diptera</taxon>
        <taxon>Nematocera</taxon>
        <taxon>Culicoidea</taxon>
        <taxon>Culicidae</taxon>
        <taxon>Anophelinae</taxon>
        <taxon>Anopheles</taxon>
    </lineage>
</organism>
<dbReference type="EnsemblMetazoa" id="AFUN022060-RA">
    <property type="protein sequence ID" value="AFUN022060-PA"/>
    <property type="gene ID" value="AFUN022060"/>
</dbReference>
<proteinExistence type="predicted"/>
<sequence>MQSNDETSVPVTELTSMCQTKQEVDQTKDVNYPGEPFIFPPFSYHDTRNPDRNVTKTVPSGTYSSVCHRGTRNHRGNNVHFSMGVYENETSPKAHCYTPYGRMRPYFVPHRTRTKSESSDPSNLQQSVQETAASSGSTNSATSTIVSSVGVSSILMETCEPTAAMMDVSINAPGNSAVRHRNPVVVLKKSRSLENVRVDNSLEGSQHSHEMEFVSSRIQKLMVQE</sequence>
<accession>A0A4Y0BQ17</accession>
<reference evidence="2" key="1">
    <citation type="submission" date="2020-05" db="UniProtKB">
        <authorList>
            <consortium name="EnsemblMetazoa"/>
        </authorList>
    </citation>
    <scope>IDENTIFICATION</scope>
    <source>
        <strain evidence="2">FUMOZ</strain>
    </source>
</reference>
<name>A0A4Y0BQ17_ANOFN</name>
<protein>
    <submittedName>
        <fullName evidence="2">Uncharacterized protein</fullName>
    </submittedName>
</protein>
<dbReference type="AlphaFoldDB" id="A0A4Y0BQ17"/>
<evidence type="ECO:0000256" key="1">
    <source>
        <dbReference type="SAM" id="MobiDB-lite"/>
    </source>
</evidence>
<feature type="region of interest" description="Disordered" evidence="1">
    <location>
        <begin position="111"/>
        <end position="142"/>
    </location>
</feature>
<feature type="compositionally biased region" description="Low complexity" evidence="1">
    <location>
        <begin position="131"/>
        <end position="142"/>
    </location>
</feature>
<dbReference type="VEuPathDB" id="VectorBase:AFUN022060"/>
<feature type="compositionally biased region" description="Polar residues" evidence="1">
    <location>
        <begin position="119"/>
        <end position="130"/>
    </location>
</feature>
<evidence type="ECO:0000313" key="2">
    <source>
        <dbReference type="EnsemblMetazoa" id="AFUN022060-PA"/>
    </source>
</evidence>